<evidence type="ECO:0000313" key="3">
    <source>
        <dbReference type="EMBL" id="KAK6331557.1"/>
    </source>
</evidence>
<gene>
    <name evidence="3" type="ORF">TWF718_002106</name>
</gene>
<dbReference type="EMBL" id="JAVHNR010000010">
    <property type="protein sequence ID" value="KAK6331557.1"/>
    <property type="molecule type" value="Genomic_DNA"/>
</dbReference>
<name>A0AAN8NLP6_9PEZI</name>
<proteinExistence type="predicted"/>
<feature type="region of interest" description="Disordered" evidence="1">
    <location>
        <begin position="347"/>
        <end position="380"/>
    </location>
</feature>
<feature type="compositionally biased region" description="Basic and acidic residues" evidence="1">
    <location>
        <begin position="245"/>
        <end position="257"/>
    </location>
</feature>
<feature type="compositionally biased region" description="Basic residues" evidence="1">
    <location>
        <begin position="277"/>
        <end position="290"/>
    </location>
</feature>
<dbReference type="AlphaFoldDB" id="A0AAN8NLP6"/>
<feature type="region of interest" description="Disordered" evidence="1">
    <location>
        <begin position="77"/>
        <end position="97"/>
    </location>
</feature>
<protein>
    <submittedName>
        <fullName evidence="3">Uncharacterized protein</fullName>
    </submittedName>
</protein>
<keyword evidence="4" id="KW-1185">Reference proteome</keyword>
<keyword evidence="2" id="KW-0472">Membrane</keyword>
<evidence type="ECO:0000313" key="4">
    <source>
        <dbReference type="Proteomes" id="UP001313282"/>
    </source>
</evidence>
<keyword evidence="2" id="KW-1133">Transmembrane helix</keyword>
<keyword evidence="2" id="KW-0812">Transmembrane</keyword>
<evidence type="ECO:0000256" key="1">
    <source>
        <dbReference type="SAM" id="MobiDB-lite"/>
    </source>
</evidence>
<comment type="caution">
    <text evidence="3">The sequence shown here is derived from an EMBL/GenBank/DDBJ whole genome shotgun (WGS) entry which is preliminary data.</text>
</comment>
<accession>A0AAN8NLP6</accession>
<sequence>MKMATQKRVFVPASSENILQSHVGVIIITLCGVAALLGTLGICMYGYVKFRRAKKDKLDKELEHEGMKESIIHLAKVKTDGSTSERSKSSEETLPRRPISLGNDYGMVGFGNCRTSYMESIAGSSSAVLPGDVVLPENGASTARTIRDTSAVLTPPMTLDRCKLPSIQHWNQPIERCLGLSEPLKIGNTTLLEIPIPRPLTINKEDKELPGLPVNRGGEIRGWEKFDAPVFGAVKRASMRRRARSRNESWDSPKDNNRQGVGTSSLRKFGELEARKGSARTKKEKYRKRRSTDSSKLPEGLLFPQSPSYETVNLGSDAVTEVTGPEETNLGHDGYSVSLIEAYRCEETENSENGEENYLWKPLPKPPVENGWPLGRAEMA</sequence>
<organism evidence="3 4">
    <name type="scientific">Orbilia javanica</name>
    <dbReference type="NCBI Taxonomy" id="47235"/>
    <lineage>
        <taxon>Eukaryota</taxon>
        <taxon>Fungi</taxon>
        <taxon>Dikarya</taxon>
        <taxon>Ascomycota</taxon>
        <taxon>Pezizomycotina</taxon>
        <taxon>Orbiliomycetes</taxon>
        <taxon>Orbiliales</taxon>
        <taxon>Orbiliaceae</taxon>
        <taxon>Orbilia</taxon>
    </lineage>
</organism>
<evidence type="ECO:0000256" key="2">
    <source>
        <dbReference type="SAM" id="Phobius"/>
    </source>
</evidence>
<reference evidence="3 4" key="1">
    <citation type="submission" date="2019-10" db="EMBL/GenBank/DDBJ databases">
        <authorList>
            <person name="Palmer J.M."/>
        </authorList>
    </citation>
    <scope>NUCLEOTIDE SEQUENCE [LARGE SCALE GENOMIC DNA]</scope>
    <source>
        <strain evidence="3 4">TWF718</strain>
    </source>
</reference>
<feature type="compositionally biased region" description="Basic and acidic residues" evidence="1">
    <location>
        <begin position="77"/>
        <end position="95"/>
    </location>
</feature>
<feature type="region of interest" description="Disordered" evidence="1">
    <location>
        <begin position="237"/>
        <end position="309"/>
    </location>
</feature>
<feature type="transmembrane region" description="Helical" evidence="2">
    <location>
        <begin position="23"/>
        <end position="48"/>
    </location>
</feature>
<dbReference type="Proteomes" id="UP001313282">
    <property type="component" value="Unassembled WGS sequence"/>
</dbReference>